<comment type="caution">
    <text evidence="2">The sequence shown here is derived from an EMBL/GenBank/DDBJ whole genome shotgun (WGS) entry which is preliminary data.</text>
</comment>
<organism evidence="2 3">
    <name type="scientific">Rhizobium alvei</name>
    <dbReference type="NCBI Taxonomy" id="1132659"/>
    <lineage>
        <taxon>Bacteria</taxon>
        <taxon>Pseudomonadati</taxon>
        <taxon>Pseudomonadota</taxon>
        <taxon>Alphaproteobacteria</taxon>
        <taxon>Hyphomicrobiales</taxon>
        <taxon>Rhizobiaceae</taxon>
        <taxon>Rhizobium/Agrobacterium group</taxon>
        <taxon>Rhizobium</taxon>
    </lineage>
</organism>
<evidence type="ECO:0000256" key="1">
    <source>
        <dbReference type="SAM" id="SignalP"/>
    </source>
</evidence>
<reference evidence="2" key="2">
    <citation type="submission" date="2023-07" db="EMBL/GenBank/DDBJ databases">
        <authorList>
            <person name="Shen H."/>
        </authorList>
    </citation>
    <scope>NUCLEOTIDE SEQUENCE</scope>
    <source>
        <strain evidence="2">TNR-22</strain>
    </source>
</reference>
<accession>A0ABT8YMC2</accession>
<sequence length="210" mass="22838">MMRLRPAVPALILLLASFASTQAAESTYTDLDLDKCETLAQGSPDEPGGDWISLKCGGYRNYPVYFDEGDLRQSVYFGHLSQKILDEANETFGPFNHVGKKVEWRIGANGKPYAAILRFFIENVDENSGMPTKASEGQVLVISRVGQPEDKTGCVVGYVDALANPDANILARGIADEMAAGFRCGRDKPDYHGVKGPKAGEPAYVFPTQD</sequence>
<dbReference type="Proteomes" id="UP001174932">
    <property type="component" value="Unassembled WGS sequence"/>
</dbReference>
<proteinExistence type="predicted"/>
<reference evidence="2" key="1">
    <citation type="journal article" date="2015" name="Int. J. Syst. Evol. Microbiol.">
        <title>Rhizobium alvei sp. nov., isolated from a freshwater river.</title>
        <authorList>
            <person name="Sheu S.Y."/>
            <person name="Huang H.W."/>
            <person name="Young C.C."/>
            <person name="Chen W.M."/>
        </authorList>
    </citation>
    <scope>NUCLEOTIDE SEQUENCE</scope>
    <source>
        <strain evidence="2">TNR-22</strain>
    </source>
</reference>
<feature type="chain" id="PRO_5045841897" description="Secreted protein" evidence="1">
    <location>
        <begin position="24"/>
        <end position="210"/>
    </location>
</feature>
<evidence type="ECO:0000313" key="3">
    <source>
        <dbReference type="Proteomes" id="UP001174932"/>
    </source>
</evidence>
<dbReference type="RefSeq" id="WP_304376805.1">
    <property type="nucleotide sequence ID" value="NZ_JAUOZU010000008.1"/>
</dbReference>
<name>A0ABT8YMC2_9HYPH</name>
<dbReference type="EMBL" id="JAUOZU010000008">
    <property type="protein sequence ID" value="MDO6964880.1"/>
    <property type="molecule type" value="Genomic_DNA"/>
</dbReference>
<gene>
    <name evidence="2" type="ORF">Q4481_13010</name>
</gene>
<evidence type="ECO:0000313" key="2">
    <source>
        <dbReference type="EMBL" id="MDO6964880.1"/>
    </source>
</evidence>
<keyword evidence="3" id="KW-1185">Reference proteome</keyword>
<protein>
    <recommendedName>
        <fullName evidence="4">Secreted protein</fullName>
    </recommendedName>
</protein>
<feature type="signal peptide" evidence="1">
    <location>
        <begin position="1"/>
        <end position="23"/>
    </location>
</feature>
<evidence type="ECO:0008006" key="4">
    <source>
        <dbReference type="Google" id="ProtNLM"/>
    </source>
</evidence>
<keyword evidence="1" id="KW-0732">Signal</keyword>